<dbReference type="GO" id="GO:0008017">
    <property type="term" value="F:microtubule binding"/>
    <property type="evidence" value="ECO:0007669"/>
    <property type="project" value="TreeGrafter"/>
</dbReference>
<gene>
    <name evidence="6" type="ORF">MAC_06994</name>
</gene>
<proteinExistence type="predicted"/>
<accession>E9EAU6</accession>
<evidence type="ECO:0000259" key="4">
    <source>
        <dbReference type="PROSITE" id="PS51388"/>
    </source>
</evidence>
<dbReference type="FunFam" id="3.40.50.300:FF:001425">
    <property type="entry name" value="Dynamin GTPase, putative"/>
    <property type="match status" value="1"/>
</dbReference>
<dbReference type="Gene3D" id="1.20.120.1240">
    <property type="entry name" value="Dynamin, middle domain"/>
    <property type="match status" value="1"/>
</dbReference>
<feature type="compositionally biased region" description="Low complexity" evidence="3">
    <location>
        <begin position="805"/>
        <end position="822"/>
    </location>
</feature>
<dbReference type="GO" id="GO:0003924">
    <property type="term" value="F:GTPase activity"/>
    <property type="evidence" value="ECO:0007669"/>
    <property type="project" value="InterPro"/>
</dbReference>
<dbReference type="PANTHER" id="PTHR11566:SF149">
    <property type="entry name" value="GTPASE, PUTATIVE (AFU_ORTHOLOGUE AFUA_6G11890)-RELATED"/>
    <property type="match status" value="1"/>
</dbReference>
<keyword evidence="7" id="KW-1185">Reference proteome</keyword>
<evidence type="ECO:0000313" key="7">
    <source>
        <dbReference type="Proteomes" id="UP000002499"/>
    </source>
</evidence>
<dbReference type="InterPro" id="IPR022812">
    <property type="entry name" value="Dynamin"/>
</dbReference>
<dbReference type="Proteomes" id="UP000002499">
    <property type="component" value="Unassembled WGS sequence"/>
</dbReference>
<dbReference type="STRING" id="655827.E9EAU6"/>
<organism evidence="7">
    <name type="scientific">Metarhizium acridum (strain CQMa 102)</name>
    <dbReference type="NCBI Taxonomy" id="655827"/>
    <lineage>
        <taxon>Eukaryota</taxon>
        <taxon>Fungi</taxon>
        <taxon>Dikarya</taxon>
        <taxon>Ascomycota</taxon>
        <taxon>Pezizomycotina</taxon>
        <taxon>Sordariomycetes</taxon>
        <taxon>Hypocreomycetidae</taxon>
        <taxon>Hypocreales</taxon>
        <taxon>Clavicipitaceae</taxon>
        <taxon>Metarhizium</taxon>
    </lineage>
</organism>
<dbReference type="Pfam" id="PF00350">
    <property type="entry name" value="Dynamin_N"/>
    <property type="match status" value="1"/>
</dbReference>
<dbReference type="InterPro" id="IPR020850">
    <property type="entry name" value="GED_dom"/>
</dbReference>
<dbReference type="InterPro" id="IPR000375">
    <property type="entry name" value="Dynamin_stalk"/>
</dbReference>
<dbReference type="PROSITE" id="PS51718">
    <property type="entry name" value="G_DYNAMIN_2"/>
    <property type="match status" value="1"/>
</dbReference>
<dbReference type="Gene3D" id="3.40.50.300">
    <property type="entry name" value="P-loop containing nucleotide triphosphate hydrolases"/>
    <property type="match status" value="1"/>
</dbReference>
<dbReference type="OMA" id="LCGPTQP"/>
<dbReference type="PANTHER" id="PTHR11566">
    <property type="entry name" value="DYNAMIN"/>
    <property type="match status" value="1"/>
</dbReference>
<dbReference type="GO" id="GO:0005525">
    <property type="term" value="F:GTP binding"/>
    <property type="evidence" value="ECO:0007669"/>
    <property type="project" value="InterPro"/>
</dbReference>
<evidence type="ECO:0000313" key="6">
    <source>
        <dbReference type="EMBL" id="EFY86980.1"/>
    </source>
</evidence>
<feature type="region of interest" description="Disordered" evidence="3">
    <location>
        <begin position="861"/>
        <end position="921"/>
    </location>
</feature>
<dbReference type="SUPFAM" id="SSF52540">
    <property type="entry name" value="P-loop containing nucleoside triphosphate hydrolases"/>
    <property type="match status" value="1"/>
</dbReference>
<protein>
    <submittedName>
        <fullName evidence="6">Interferon-induced GTP-binding protein Mx</fullName>
    </submittedName>
</protein>
<feature type="compositionally biased region" description="Low complexity" evidence="3">
    <location>
        <begin position="896"/>
        <end position="911"/>
    </location>
</feature>
<feature type="domain" description="Dynamin-type G" evidence="5">
    <location>
        <begin position="29"/>
        <end position="313"/>
    </location>
</feature>
<dbReference type="InterPro" id="IPR027417">
    <property type="entry name" value="P-loop_NTPase"/>
</dbReference>
<dbReference type="SMART" id="SM00053">
    <property type="entry name" value="DYNc"/>
    <property type="match status" value="1"/>
</dbReference>
<dbReference type="AlphaFoldDB" id="E9EAU6"/>
<dbReference type="eggNOG" id="KOG0446">
    <property type="taxonomic scope" value="Eukaryota"/>
</dbReference>
<dbReference type="EMBL" id="GL698535">
    <property type="protein sequence ID" value="EFY86980.1"/>
    <property type="molecule type" value="Genomic_DNA"/>
</dbReference>
<evidence type="ECO:0000256" key="3">
    <source>
        <dbReference type="SAM" id="MobiDB-lite"/>
    </source>
</evidence>
<dbReference type="GO" id="GO:0016020">
    <property type="term" value="C:membrane"/>
    <property type="evidence" value="ECO:0007669"/>
    <property type="project" value="TreeGrafter"/>
</dbReference>
<feature type="region of interest" description="Disordered" evidence="3">
    <location>
        <begin position="750"/>
        <end position="830"/>
    </location>
</feature>
<dbReference type="InterPro" id="IPR001401">
    <property type="entry name" value="Dynamin_GTPase"/>
</dbReference>
<dbReference type="HOGENOM" id="CLU_008964_7_1_1"/>
<dbReference type="GO" id="GO:0006897">
    <property type="term" value="P:endocytosis"/>
    <property type="evidence" value="ECO:0007669"/>
    <property type="project" value="TreeGrafter"/>
</dbReference>
<dbReference type="GO" id="GO:0048312">
    <property type="term" value="P:intracellular distribution of mitochondria"/>
    <property type="evidence" value="ECO:0007669"/>
    <property type="project" value="TreeGrafter"/>
</dbReference>
<dbReference type="PROSITE" id="PS51388">
    <property type="entry name" value="GED"/>
    <property type="match status" value="1"/>
</dbReference>
<feature type="compositionally biased region" description="Acidic residues" evidence="3">
    <location>
        <begin position="750"/>
        <end position="759"/>
    </location>
</feature>
<name>E9EAU6_METAQ</name>
<evidence type="ECO:0000256" key="2">
    <source>
        <dbReference type="ARBA" id="ARBA00023134"/>
    </source>
</evidence>
<feature type="domain" description="GED" evidence="4">
    <location>
        <begin position="597"/>
        <end position="688"/>
    </location>
</feature>
<keyword evidence="1" id="KW-0547">Nucleotide-binding</keyword>
<dbReference type="CDD" id="cd08771">
    <property type="entry name" value="DLP_1"/>
    <property type="match status" value="1"/>
</dbReference>
<feature type="region of interest" description="Disordered" evidence="3">
    <location>
        <begin position="702"/>
        <end position="735"/>
    </location>
</feature>
<feature type="compositionally biased region" description="Acidic residues" evidence="3">
    <location>
        <begin position="770"/>
        <end position="787"/>
    </location>
</feature>
<keyword evidence="2" id="KW-0342">GTP-binding</keyword>
<sequence>MAFIELQSEDHRDLLDTFGRLRSGGICKHVELPEIIVCGGRSAGKSSVLEAISGISFLTEDNACTRFTTELVLRRQDTPAVKISINPGLERTANEKRRSGSFTVPVSFDKPDIETIIGEAKEAMGLSEAKMFSSDILRVELCGPTQPHLTVVDLPGIFRADGQDQKAQDAEIVRALVRHYIKRPHSIILAVVSAENYSYLDDITEIVRELDPNGTRTLGLITKPDALEPGSDREAVYAHLAKNTELSSQLGWHVLKNRDHKVRDGPSVERNEDEERFFSRGIWSTVDPSYLGIKSLMPRLSNILRNQILQQVPSLIQDVDRNIDTCQAQLKRLGKPRSTISEQRKYLMQVSREFSTLMKAAVDGEYNDAFFGSAKSDEGYRKRLRARIQNTLTSFEKEMREKGQSRVIVDDSGTRDRKLPDDHQWRSTFVNEVIDVVRRSRTRGLPGTFNSQVIRELFIEQCQPWQTIAMNVKHEILGIVDDIAQAIVDHVAADETTRGIYHLISNEIDILKANLGGKFQEILKQYVGSHPITYNSYLIDMVQKEQERRTHEQIEETVKKLVGSENFKEEHRVKIHPISLCDSLKRSINVDMERSGAEMATDYMLAYYKLALEKFVDDISVLAVEQCLLEKLPTLFLPEAVMDLPDHDVSYFVKERDTAPTERARCADKLRVLETERRVLARLETRRSPRVAQAAGENLPVSRMPRSYTTDSVTVDEERPYFPDFPPPDKPLHSPDLLIDAEVAEEVAEPPVAVDEDDWNLGREANSAPADDEPCAPEPEPEPEPETLIETAPAGPEPEPEPAVEEAAPTEAPAEETQPATEANEEDLWGFRAKKKDKWCGSWGDAPVAVEAEAPAVPLETEDAKSDFDQLHAMSAKKSKKKKKKGHAAREEAADLPEAAMEAEPAAVPEPKLADPWGWAR</sequence>
<dbReference type="GO" id="GO:0016559">
    <property type="term" value="P:peroxisome fission"/>
    <property type="evidence" value="ECO:0007669"/>
    <property type="project" value="TreeGrafter"/>
</dbReference>
<dbReference type="PRINTS" id="PR00195">
    <property type="entry name" value="DYNAMIN"/>
</dbReference>
<evidence type="ECO:0000259" key="5">
    <source>
        <dbReference type="PROSITE" id="PS51718"/>
    </source>
</evidence>
<dbReference type="Pfam" id="PF01031">
    <property type="entry name" value="Dynamin_M"/>
    <property type="match status" value="1"/>
</dbReference>
<dbReference type="GeneID" id="19251305"/>
<dbReference type="InterPro" id="IPR045063">
    <property type="entry name" value="Dynamin_N"/>
</dbReference>
<feature type="compositionally biased region" description="Basic residues" evidence="3">
    <location>
        <begin position="875"/>
        <end position="887"/>
    </location>
</feature>
<dbReference type="OrthoDB" id="415706at2759"/>
<dbReference type="InParanoid" id="E9EAU6"/>
<dbReference type="GO" id="GO:0005739">
    <property type="term" value="C:mitochondrion"/>
    <property type="evidence" value="ECO:0007669"/>
    <property type="project" value="TreeGrafter"/>
</dbReference>
<dbReference type="InterPro" id="IPR030381">
    <property type="entry name" value="G_DYNAMIN_dom"/>
</dbReference>
<dbReference type="KEGG" id="maw:19251305"/>
<dbReference type="GO" id="GO:0005874">
    <property type="term" value="C:microtubule"/>
    <property type="evidence" value="ECO:0007669"/>
    <property type="project" value="TreeGrafter"/>
</dbReference>
<evidence type="ECO:0000256" key="1">
    <source>
        <dbReference type="ARBA" id="ARBA00022741"/>
    </source>
</evidence>
<dbReference type="GO" id="GO:0000266">
    <property type="term" value="P:mitochondrial fission"/>
    <property type="evidence" value="ECO:0007669"/>
    <property type="project" value="TreeGrafter"/>
</dbReference>
<reference evidence="6 7" key="1">
    <citation type="journal article" date="2011" name="PLoS Genet.">
        <title>Genome sequencing and comparative transcriptomics of the model entomopathogenic fungi Metarhizium anisopliae and M. acridum.</title>
        <authorList>
            <person name="Gao Q."/>
            <person name="Jin K."/>
            <person name="Ying S.H."/>
            <person name="Zhang Y."/>
            <person name="Xiao G."/>
            <person name="Shang Y."/>
            <person name="Duan Z."/>
            <person name="Hu X."/>
            <person name="Xie X.Q."/>
            <person name="Zhou G."/>
            <person name="Peng G."/>
            <person name="Luo Z."/>
            <person name="Huang W."/>
            <person name="Wang B."/>
            <person name="Fang W."/>
            <person name="Wang S."/>
            <person name="Zhong Y."/>
            <person name="Ma L.J."/>
            <person name="St Leger R.J."/>
            <person name="Zhao G.P."/>
            <person name="Pei Y."/>
            <person name="Feng M.G."/>
            <person name="Xia Y."/>
            <person name="Wang C."/>
        </authorList>
    </citation>
    <scope>NUCLEOTIDE SEQUENCE [LARGE SCALE GENOMIC DNA]</scope>
    <source>
        <strain evidence="6 7">CQMa 102</strain>
    </source>
</reference>